<dbReference type="EMBL" id="RJJX01000004">
    <property type="protein sequence ID" value="RUT79140.1"/>
    <property type="molecule type" value="Genomic_DNA"/>
</dbReference>
<organism evidence="2 3">
    <name type="scientific">Ancylomarina longa</name>
    <dbReference type="NCBI Taxonomy" id="2487017"/>
    <lineage>
        <taxon>Bacteria</taxon>
        <taxon>Pseudomonadati</taxon>
        <taxon>Bacteroidota</taxon>
        <taxon>Bacteroidia</taxon>
        <taxon>Marinilabiliales</taxon>
        <taxon>Marinifilaceae</taxon>
        <taxon>Ancylomarina</taxon>
    </lineage>
</organism>
<evidence type="ECO:0000313" key="3">
    <source>
        <dbReference type="Proteomes" id="UP000282985"/>
    </source>
</evidence>
<dbReference type="RefSeq" id="WP_127342863.1">
    <property type="nucleotide sequence ID" value="NZ_RJJX01000004.1"/>
</dbReference>
<accession>A0A434AXJ8</accession>
<sequence>MEQKPTQTIQANLLNTNLQLSLDVINGISMPSGDFQNFASDGFNSGIQINKSFCKALSIGFGARHSSFGVRQEFGPVSSSRNRWINTTIDVGPQYSISTGIFALKLYGRSGVSIISTPEINLYYPNTDILTTQIQSRSTQALSTRLGGKLNAEICNGLQFFLSGEYVTTINSNLTYSSREVSTDGTIDLEEGLRKNPLTNKNLSFSSVNVNFGISIGLGNFGSKAKTKRNSNPMYQDNENKGTMPMYNESSTQGNGSNSSGTRAQDYNSSRSNNSSVIAPNPNNTNTDIKATDYNSSRSNRTTNSTLKDTNEIKPTKTQDYNSSRSNNSSVIAPNPNNTETDIKATDYNSSRSNRTTSNTLTNTAENTNKNNSTKAQDYNSSRSNNSSVIANNPNDDIRQTMTHSDKAKLKRKLKRKERQKRKEARKKRHYPTK</sequence>
<protein>
    <submittedName>
        <fullName evidence="2">Uncharacterized protein</fullName>
    </submittedName>
</protein>
<feature type="compositionally biased region" description="Basic residues" evidence="1">
    <location>
        <begin position="409"/>
        <end position="434"/>
    </location>
</feature>
<keyword evidence="3" id="KW-1185">Reference proteome</keyword>
<dbReference type="OrthoDB" id="1114226at2"/>
<feature type="compositionally biased region" description="Polar residues" evidence="1">
    <location>
        <begin position="318"/>
        <end position="340"/>
    </location>
</feature>
<feature type="compositionally biased region" description="Low complexity" evidence="1">
    <location>
        <begin position="346"/>
        <end position="374"/>
    </location>
</feature>
<feature type="compositionally biased region" description="Low complexity" evidence="1">
    <location>
        <begin position="295"/>
        <end position="306"/>
    </location>
</feature>
<feature type="compositionally biased region" description="Polar residues" evidence="1">
    <location>
        <begin position="375"/>
        <end position="395"/>
    </location>
</feature>
<feature type="compositionally biased region" description="Low complexity" evidence="1">
    <location>
        <begin position="250"/>
        <end position="262"/>
    </location>
</feature>
<proteinExistence type="predicted"/>
<reference evidence="2 3" key="1">
    <citation type="submission" date="2018-11" db="EMBL/GenBank/DDBJ databases">
        <title>Parancylomarina longa gen. nov., sp. nov., isolated from sediments of southern Okinawa.</title>
        <authorList>
            <person name="Fu T."/>
        </authorList>
    </citation>
    <scope>NUCLEOTIDE SEQUENCE [LARGE SCALE GENOMIC DNA]</scope>
    <source>
        <strain evidence="2 3">T3-2 S1-C</strain>
    </source>
</reference>
<feature type="compositionally biased region" description="Basic and acidic residues" evidence="1">
    <location>
        <begin position="396"/>
        <end position="408"/>
    </location>
</feature>
<evidence type="ECO:0000256" key="1">
    <source>
        <dbReference type="SAM" id="MobiDB-lite"/>
    </source>
</evidence>
<feature type="compositionally biased region" description="Polar residues" evidence="1">
    <location>
        <begin position="263"/>
        <end position="289"/>
    </location>
</feature>
<feature type="region of interest" description="Disordered" evidence="1">
    <location>
        <begin position="223"/>
        <end position="434"/>
    </location>
</feature>
<comment type="caution">
    <text evidence="2">The sequence shown here is derived from an EMBL/GenBank/DDBJ whole genome shotgun (WGS) entry which is preliminary data.</text>
</comment>
<name>A0A434AXJ8_9BACT</name>
<evidence type="ECO:0000313" key="2">
    <source>
        <dbReference type="EMBL" id="RUT79140.1"/>
    </source>
</evidence>
<gene>
    <name evidence="2" type="ORF">DLK05_04805</name>
</gene>
<dbReference type="AlphaFoldDB" id="A0A434AXJ8"/>
<dbReference type="Proteomes" id="UP000282985">
    <property type="component" value="Unassembled WGS sequence"/>
</dbReference>